<keyword evidence="1" id="KW-0812">Transmembrane</keyword>
<dbReference type="AlphaFoldDB" id="A0A9P6CBV4"/>
<evidence type="ECO:0000256" key="1">
    <source>
        <dbReference type="SAM" id="Phobius"/>
    </source>
</evidence>
<organism evidence="2 3">
    <name type="scientific">Collybia nuda</name>
    <dbReference type="NCBI Taxonomy" id="64659"/>
    <lineage>
        <taxon>Eukaryota</taxon>
        <taxon>Fungi</taxon>
        <taxon>Dikarya</taxon>
        <taxon>Basidiomycota</taxon>
        <taxon>Agaricomycotina</taxon>
        <taxon>Agaricomycetes</taxon>
        <taxon>Agaricomycetidae</taxon>
        <taxon>Agaricales</taxon>
        <taxon>Tricholomatineae</taxon>
        <taxon>Clitocybaceae</taxon>
        <taxon>Collybia</taxon>
    </lineage>
</organism>
<sequence>MSQIPANIAQVVAVFVECIFYGIYLVTFAASLRSIILCSPELTWISRFQHRWCTLMVVLSIFVLSTVNLALGLVRILALINHDFIGTGAVEQLGQDWLNIIKPLTFQVQTMIADCVLVYRCWIIYNKSPRVAVLPIIFYLGTAICTVLTLIIEGTLQGGKTSRVNGNQILRVNIGFWVSTISLNIYATSMIVLRIWRVESESRGGNTLMPLYVTSRPSRLQAAMKSVIESGLLYTTTSIVAFISLVTGSNSIFITSAIDMQTIGIAFNLILIRVNRRDEGTVVMTTASAAINFAPRIISNVILPNNSGQGVPPAEHFVYRPQDYHR</sequence>
<name>A0A9P6CBV4_9AGAR</name>
<dbReference type="Proteomes" id="UP000807353">
    <property type="component" value="Unassembled WGS sequence"/>
</dbReference>
<feature type="transmembrane region" description="Helical" evidence="1">
    <location>
        <begin position="131"/>
        <end position="152"/>
    </location>
</feature>
<feature type="transmembrane region" description="Helical" evidence="1">
    <location>
        <begin position="226"/>
        <end position="246"/>
    </location>
</feature>
<feature type="transmembrane region" description="Helical" evidence="1">
    <location>
        <begin position="53"/>
        <end position="80"/>
    </location>
</feature>
<dbReference type="OrthoDB" id="3357408at2759"/>
<accession>A0A9P6CBV4</accession>
<proteinExistence type="predicted"/>
<keyword evidence="1" id="KW-1133">Transmembrane helix</keyword>
<feature type="transmembrane region" description="Helical" evidence="1">
    <location>
        <begin position="252"/>
        <end position="271"/>
    </location>
</feature>
<evidence type="ECO:0000313" key="3">
    <source>
        <dbReference type="Proteomes" id="UP000807353"/>
    </source>
</evidence>
<comment type="caution">
    <text evidence="2">The sequence shown here is derived from an EMBL/GenBank/DDBJ whole genome shotgun (WGS) entry which is preliminary data.</text>
</comment>
<keyword evidence="1" id="KW-0472">Membrane</keyword>
<keyword evidence="3" id="KW-1185">Reference proteome</keyword>
<reference evidence="2" key="1">
    <citation type="submission" date="2020-11" db="EMBL/GenBank/DDBJ databases">
        <authorList>
            <consortium name="DOE Joint Genome Institute"/>
            <person name="Ahrendt S."/>
            <person name="Riley R."/>
            <person name="Andreopoulos W."/>
            <person name="Labutti K."/>
            <person name="Pangilinan J."/>
            <person name="Ruiz-Duenas F.J."/>
            <person name="Barrasa J.M."/>
            <person name="Sanchez-Garcia M."/>
            <person name="Camarero S."/>
            <person name="Miyauchi S."/>
            <person name="Serrano A."/>
            <person name="Linde D."/>
            <person name="Babiker R."/>
            <person name="Drula E."/>
            <person name="Ayuso-Fernandez I."/>
            <person name="Pacheco R."/>
            <person name="Padilla G."/>
            <person name="Ferreira P."/>
            <person name="Barriuso J."/>
            <person name="Kellner H."/>
            <person name="Castanera R."/>
            <person name="Alfaro M."/>
            <person name="Ramirez L."/>
            <person name="Pisabarro A.G."/>
            <person name="Kuo A."/>
            <person name="Tritt A."/>
            <person name="Lipzen A."/>
            <person name="He G."/>
            <person name="Yan M."/>
            <person name="Ng V."/>
            <person name="Cullen D."/>
            <person name="Martin F."/>
            <person name="Rosso M.-N."/>
            <person name="Henrissat B."/>
            <person name="Hibbett D."/>
            <person name="Martinez A.T."/>
            <person name="Grigoriev I.V."/>
        </authorList>
    </citation>
    <scope>NUCLEOTIDE SEQUENCE</scope>
    <source>
        <strain evidence="2">CBS 247.69</strain>
    </source>
</reference>
<gene>
    <name evidence="2" type="ORF">BDZ94DRAFT_1311926</name>
</gene>
<feature type="transmembrane region" description="Helical" evidence="1">
    <location>
        <begin position="12"/>
        <end position="32"/>
    </location>
</feature>
<evidence type="ECO:0000313" key="2">
    <source>
        <dbReference type="EMBL" id="KAF9459966.1"/>
    </source>
</evidence>
<feature type="transmembrane region" description="Helical" evidence="1">
    <location>
        <begin position="172"/>
        <end position="193"/>
    </location>
</feature>
<protein>
    <submittedName>
        <fullName evidence="2">Uncharacterized protein</fullName>
    </submittedName>
</protein>
<dbReference type="EMBL" id="MU150307">
    <property type="protein sequence ID" value="KAF9459966.1"/>
    <property type="molecule type" value="Genomic_DNA"/>
</dbReference>